<dbReference type="EMBL" id="CP104215">
    <property type="protein sequence ID" value="UWX73188.1"/>
    <property type="molecule type" value="Genomic_DNA"/>
</dbReference>
<dbReference type="GeneID" id="66460738"/>
<dbReference type="Proteomes" id="UP001059745">
    <property type="component" value="Chromosome 2"/>
</dbReference>
<gene>
    <name evidence="1" type="ORF">NYZ96_32835</name>
</gene>
<evidence type="ECO:0008006" key="3">
    <source>
        <dbReference type="Google" id="ProtNLM"/>
    </source>
</evidence>
<dbReference type="AlphaFoldDB" id="A0AB38TXF5"/>
<proteinExistence type="predicted"/>
<sequence length="54" mass="5590">MIAAQVVAESANPGTVARSAGIDANEMIGLCNSTISNESFQPAFDKSFMAIGKK</sequence>
<evidence type="ECO:0000313" key="2">
    <source>
        <dbReference type="Proteomes" id="UP001059745"/>
    </source>
</evidence>
<evidence type="ECO:0000313" key="1">
    <source>
        <dbReference type="EMBL" id="UWX73188.1"/>
    </source>
</evidence>
<protein>
    <recommendedName>
        <fullName evidence="3">Lipoprotein</fullName>
    </recommendedName>
</protein>
<dbReference type="RefSeq" id="WP_161500294.1">
    <property type="nucleotide sequence ID" value="NZ_CADEPT010000002.1"/>
</dbReference>
<organism evidence="1 2">
    <name type="scientific">Burkholderia gladioli</name>
    <name type="common">Pseudomonas marginata</name>
    <name type="synonym">Phytomonas marginata</name>
    <dbReference type="NCBI Taxonomy" id="28095"/>
    <lineage>
        <taxon>Bacteria</taxon>
        <taxon>Pseudomonadati</taxon>
        <taxon>Pseudomonadota</taxon>
        <taxon>Betaproteobacteria</taxon>
        <taxon>Burkholderiales</taxon>
        <taxon>Burkholderiaceae</taxon>
        <taxon>Burkholderia</taxon>
    </lineage>
</organism>
<accession>A0AB38TXF5</accession>
<reference evidence="1" key="1">
    <citation type="submission" date="2022-09" db="EMBL/GenBank/DDBJ databases">
        <title>Genomic of Burkholderia gladioli.</title>
        <authorList>
            <person name="Wu H."/>
        </authorList>
    </citation>
    <scope>NUCLEOTIDE SEQUENCE</scope>
    <source>
        <strain evidence="1">ZN-S4</strain>
    </source>
</reference>
<name>A0AB38TXF5_BURGA</name>